<gene>
    <name evidence="1" type="ORF">OBA43_07025</name>
</gene>
<evidence type="ECO:0000313" key="2">
    <source>
        <dbReference type="Proteomes" id="UP001223501"/>
    </source>
</evidence>
<dbReference type="InterPro" id="IPR024530">
    <property type="entry name" value="QSregVF_b"/>
</dbReference>
<keyword evidence="2" id="KW-1185">Reference proteome</keyword>
<reference evidence="1 2" key="1">
    <citation type="submission" date="2022-09" db="EMBL/GenBank/DDBJ databases">
        <title>Whole genome sequencing analysis of tet(X)-positive Empedobacter falsenii YWS9-3.</title>
        <authorList>
            <person name="Chen C."/>
            <person name="Lv Y.-L."/>
        </authorList>
    </citation>
    <scope>NUCLEOTIDE SEQUENCE [LARGE SCALE GENOMIC DNA]</scope>
    <source>
        <strain evidence="1 2">YWS9-3_T</strain>
    </source>
</reference>
<dbReference type="Proteomes" id="UP001223501">
    <property type="component" value="Chromosome"/>
</dbReference>
<sequence>MEGFRPEILKEIVTTKMPFGKYEGRMLCDLPVSYLEWFVGKGGFPKGKLGVLLSTVYEIKLNGLEDIIYELKRQFGSTSHS</sequence>
<name>A0ABY8VAF8_9FLAO</name>
<protein>
    <submittedName>
        <fullName evidence="1">DUF3820 family protein</fullName>
    </submittedName>
</protein>
<dbReference type="EMBL" id="CP106831">
    <property type="protein sequence ID" value="WIH98669.1"/>
    <property type="molecule type" value="Genomic_DNA"/>
</dbReference>
<dbReference type="Pfam" id="PF12843">
    <property type="entry name" value="QSregVF_b"/>
    <property type="match status" value="1"/>
</dbReference>
<dbReference type="RefSeq" id="WP_260541278.1">
    <property type="nucleotide sequence ID" value="NZ_CP106831.1"/>
</dbReference>
<evidence type="ECO:0000313" key="1">
    <source>
        <dbReference type="EMBL" id="WIH98669.1"/>
    </source>
</evidence>
<accession>A0ABY8VAF8</accession>
<organism evidence="1 2">
    <name type="scientific">Empedobacter falsenii</name>
    <dbReference type="NCBI Taxonomy" id="343874"/>
    <lineage>
        <taxon>Bacteria</taxon>
        <taxon>Pseudomonadati</taxon>
        <taxon>Bacteroidota</taxon>
        <taxon>Flavobacteriia</taxon>
        <taxon>Flavobacteriales</taxon>
        <taxon>Weeksellaceae</taxon>
        <taxon>Empedobacter</taxon>
    </lineage>
</organism>
<proteinExistence type="predicted"/>